<dbReference type="AlphaFoldDB" id="A0A7S1Y2B9"/>
<accession>A0A7S1Y2B9</accession>
<reference evidence="1" key="1">
    <citation type="submission" date="2021-01" db="EMBL/GenBank/DDBJ databases">
        <authorList>
            <person name="Corre E."/>
            <person name="Pelletier E."/>
            <person name="Niang G."/>
            <person name="Scheremetjew M."/>
            <person name="Finn R."/>
            <person name="Kale V."/>
            <person name="Holt S."/>
            <person name="Cochrane G."/>
            <person name="Meng A."/>
            <person name="Brown T."/>
            <person name="Cohen L."/>
        </authorList>
    </citation>
    <scope>NUCLEOTIDE SEQUENCE</scope>
    <source>
        <strain evidence="1">CCMP 410</strain>
    </source>
</reference>
<sequence>MKPDGSVTWRLLESAVHYCGGGIGDVVPLSFMRSLRGRTNERNFSGHGTNFMQCFINAIFQKEIVLCPFGFFLDGNDVTKEALLVRSSWSNDIADARARRNGVQSRR</sequence>
<dbReference type="EMBL" id="HBGK01011864">
    <property type="protein sequence ID" value="CAD9277256.1"/>
    <property type="molecule type" value="Transcribed_RNA"/>
</dbReference>
<gene>
    <name evidence="1" type="ORF">GOCE00092_LOCUS6165</name>
</gene>
<protein>
    <submittedName>
        <fullName evidence="1">Uncharacterized protein</fullName>
    </submittedName>
</protein>
<name>A0A7S1Y2B9_9STRA</name>
<evidence type="ECO:0000313" key="1">
    <source>
        <dbReference type="EMBL" id="CAD9277256.1"/>
    </source>
</evidence>
<proteinExistence type="predicted"/>
<organism evidence="1">
    <name type="scientific">Grammatophora oceanica</name>
    <dbReference type="NCBI Taxonomy" id="210454"/>
    <lineage>
        <taxon>Eukaryota</taxon>
        <taxon>Sar</taxon>
        <taxon>Stramenopiles</taxon>
        <taxon>Ochrophyta</taxon>
        <taxon>Bacillariophyta</taxon>
        <taxon>Fragilariophyceae</taxon>
        <taxon>Fragilariophycidae</taxon>
        <taxon>Rhabdonematales</taxon>
        <taxon>Grammatophoraceae</taxon>
        <taxon>Grammatophora</taxon>
    </lineage>
</organism>